<reference evidence="3" key="1">
    <citation type="journal article" date="2020" name="G3 (Bethesda)">
        <title>High-Quality Assemblies for Three Invasive Social Wasps from the &lt;i&gt;Vespula&lt;/i&gt; Genus.</title>
        <authorList>
            <person name="Harrop T.W.R."/>
            <person name="Guhlin J."/>
            <person name="McLaughlin G.M."/>
            <person name="Permina E."/>
            <person name="Stockwell P."/>
            <person name="Gilligan J."/>
            <person name="Le Lec M.F."/>
            <person name="Gruber M.A.M."/>
            <person name="Quinn O."/>
            <person name="Lovegrove M."/>
            <person name="Duncan E.J."/>
            <person name="Remnant E.J."/>
            <person name="Van Eeckhoven J."/>
            <person name="Graham B."/>
            <person name="Knapp R.A."/>
            <person name="Langford K.W."/>
            <person name="Kronenberg Z."/>
            <person name="Press M.O."/>
            <person name="Eacker S.M."/>
            <person name="Wilson-Rankin E.E."/>
            <person name="Purcell J."/>
            <person name="Lester P.J."/>
            <person name="Dearden P.K."/>
        </authorList>
    </citation>
    <scope>NUCLEOTIDE SEQUENCE</scope>
    <source>
        <strain evidence="3">Marl-1</strain>
    </source>
</reference>
<dbReference type="AlphaFoldDB" id="A0A834JXP5"/>
<feature type="transmembrane region" description="Helical" evidence="2">
    <location>
        <begin position="96"/>
        <end position="118"/>
    </location>
</feature>
<feature type="compositionally biased region" description="Pro residues" evidence="1">
    <location>
        <begin position="49"/>
        <end position="69"/>
    </location>
</feature>
<keyword evidence="2" id="KW-0812">Transmembrane</keyword>
<name>A0A834JXP5_VESVU</name>
<organism evidence="3 4">
    <name type="scientific">Vespula vulgaris</name>
    <name type="common">Yellow jacket</name>
    <name type="synonym">Wasp</name>
    <dbReference type="NCBI Taxonomy" id="7454"/>
    <lineage>
        <taxon>Eukaryota</taxon>
        <taxon>Metazoa</taxon>
        <taxon>Ecdysozoa</taxon>
        <taxon>Arthropoda</taxon>
        <taxon>Hexapoda</taxon>
        <taxon>Insecta</taxon>
        <taxon>Pterygota</taxon>
        <taxon>Neoptera</taxon>
        <taxon>Endopterygota</taxon>
        <taxon>Hymenoptera</taxon>
        <taxon>Apocrita</taxon>
        <taxon>Aculeata</taxon>
        <taxon>Vespoidea</taxon>
        <taxon>Vespidae</taxon>
        <taxon>Vespinae</taxon>
        <taxon>Vespula</taxon>
    </lineage>
</organism>
<protein>
    <submittedName>
        <fullName evidence="3">Uncharacterized protein</fullName>
    </submittedName>
</protein>
<comment type="caution">
    <text evidence="3">The sequence shown here is derived from an EMBL/GenBank/DDBJ whole genome shotgun (WGS) entry which is preliminary data.</text>
</comment>
<evidence type="ECO:0000256" key="2">
    <source>
        <dbReference type="SAM" id="Phobius"/>
    </source>
</evidence>
<gene>
    <name evidence="3" type="ORF">HZH66_007440</name>
</gene>
<dbReference type="Proteomes" id="UP000614350">
    <property type="component" value="Unassembled WGS sequence"/>
</dbReference>
<keyword evidence="2" id="KW-1133">Transmembrane helix</keyword>
<evidence type="ECO:0000313" key="4">
    <source>
        <dbReference type="Proteomes" id="UP000614350"/>
    </source>
</evidence>
<evidence type="ECO:0000256" key="1">
    <source>
        <dbReference type="SAM" id="MobiDB-lite"/>
    </source>
</evidence>
<feature type="region of interest" description="Disordered" evidence="1">
    <location>
        <begin position="45"/>
        <end position="69"/>
    </location>
</feature>
<proteinExistence type="predicted"/>
<keyword evidence="2" id="KW-0472">Membrane</keyword>
<sequence>MLGGNVLGKWSRILAIEIYISEGAEGSALEHKKIAARLIANGSHLLPPLQRPPPPPPPPPLSPLPPPLPPPLRTTLRFMEHSALVKKDGRDDSGGLVMVVVMVVVVVVSLTADFVDVFRLLPRPFPVRILLSTGHNNQKEEESSESFITGVMVITAKLEAFNAEYTYTRVESNGGQRAKNCEK</sequence>
<accession>A0A834JXP5</accession>
<keyword evidence="4" id="KW-1185">Reference proteome</keyword>
<evidence type="ECO:0000313" key="3">
    <source>
        <dbReference type="EMBL" id="KAF7396578.1"/>
    </source>
</evidence>
<dbReference type="EMBL" id="JACSEA010000007">
    <property type="protein sequence ID" value="KAF7396578.1"/>
    <property type="molecule type" value="Genomic_DNA"/>
</dbReference>